<accession>A0A067Q2E7</accession>
<dbReference type="Pfam" id="PF02839">
    <property type="entry name" value="CBM_5_12"/>
    <property type="match status" value="1"/>
</dbReference>
<feature type="compositionally biased region" description="Low complexity" evidence="2">
    <location>
        <begin position="70"/>
        <end position="83"/>
    </location>
</feature>
<keyword evidence="1" id="KW-0378">Hydrolase</keyword>
<reference evidence="5" key="1">
    <citation type="journal article" date="2014" name="Proc. Natl. Acad. Sci. U.S.A.">
        <title>Extensive sampling of basidiomycete genomes demonstrates inadequacy of the white-rot/brown-rot paradigm for wood decay fungi.</title>
        <authorList>
            <person name="Riley R."/>
            <person name="Salamov A.A."/>
            <person name="Brown D.W."/>
            <person name="Nagy L.G."/>
            <person name="Floudas D."/>
            <person name="Held B.W."/>
            <person name="Levasseur A."/>
            <person name="Lombard V."/>
            <person name="Morin E."/>
            <person name="Otillar R."/>
            <person name="Lindquist E.A."/>
            <person name="Sun H."/>
            <person name="LaButti K.M."/>
            <person name="Schmutz J."/>
            <person name="Jabbour D."/>
            <person name="Luo H."/>
            <person name="Baker S.E."/>
            <person name="Pisabarro A.G."/>
            <person name="Walton J.D."/>
            <person name="Blanchette R.A."/>
            <person name="Henrissat B."/>
            <person name="Martin F."/>
            <person name="Cullen D."/>
            <person name="Hibbett D.S."/>
            <person name="Grigoriev I.V."/>
        </authorList>
    </citation>
    <scope>NUCLEOTIDE SEQUENCE [LARGE SCALE GENOMIC DNA]</scope>
    <source>
        <strain evidence="5">MUCL 33604</strain>
    </source>
</reference>
<evidence type="ECO:0000256" key="2">
    <source>
        <dbReference type="SAM" id="MobiDB-lite"/>
    </source>
</evidence>
<dbReference type="PANTHER" id="PTHR31649">
    <property type="entry name" value="AGAP009604-PA"/>
    <property type="match status" value="1"/>
</dbReference>
<dbReference type="SMART" id="SM00696">
    <property type="entry name" value="DM9"/>
    <property type="match status" value="2"/>
</dbReference>
<proteinExistence type="predicted"/>
<dbReference type="STRING" id="933084.A0A067Q2E7"/>
<dbReference type="InterPro" id="IPR003610">
    <property type="entry name" value="CBM5/12"/>
</dbReference>
<dbReference type="GO" id="GO:0030246">
    <property type="term" value="F:carbohydrate binding"/>
    <property type="evidence" value="ECO:0007669"/>
    <property type="project" value="InterPro"/>
</dbReference>
<dbReference type="HOGENOM" id="CLU_072648_0_0_1"/>
<feature type="domain" description="Chitin-binding type-3" evidence="3">
    <location>
        <begin position="5"/>
        <end position="45"/>
    </location>
</feature>
<evidence type="ECO:0000256" key="1">
    <source>
        <dbReference type="ARBA" id="ARBA00022801"/>
    </source>
</evidence>
<dbReference type="SUPFAM" id="SSF51055">
    <property type="entry name" value="Carbohydrate binding domain"/>
    <property type="match status" value="1"/>
</dbReference>
<sequence>MVACWEPGTQYNLGDVVEYEGHQYKIIQPHRSQGDWTPPCTPALWGRCPDNSCQGGGGYQPSYQQPPPEQQQQPLQPQQAPYAPDKPWDDHKTQHVDIPHDEQKKNWFDLDDERKKQLEVGGGLVAGLAAIGGGFMAYKAHEKSEEQKKAAVWALQAWLKDAQARTEAFHRDGPRGPTTWVLNQGHVIPQGAIQGGEENGKPLFIARAFHDGAIMLGKASPNLKKGGAIGYKKEEIPLDTYEILLGNPQAVRWVQAAGKINVASLGARPVEGGKEDNGEPLYIAQAPYKGNVVVGKASAVLDGAYVTYNGGEVKVKEYRVLCYA</sequence>
<name>A0A067Q2E7_9AGAM</name>
<feature type="compositionally biased region" description="Basic and acidic residues" evidence="2">
    <location>
        <begin position="86"/>
        <end position="101"/>
    </location>
</feature>
<organism evidence="4 5">
    <name type="scientific">Jaapia argillacea MUCL 33604</name>
    <dbReference type="NCBI Taxonomy" id="933084"/>
    <lineage>
        <taxon>Eukaryota</taxon>
        <taxon>Fungi</taxon>
        <taxon>Dikarya</taxon>
        <taxon>Basidiomycota</taxon>
        <taxon>Agaricomycotina</taxon>
        <taxon>Agaricomycetes</taxon>
        <taxon>Agaricomycetidae</taxon>
        <taxon>Jaapiales</taxon>
        <taxon>Jaapiaceae</taxon>
        <taxon>Jaapia</taxon>
    </lineage>
</organism>
<dbReference type="AlphaFoldDB" id="A0A067Q2E7"/>
<dbReference type="InterPro" id="IPR036573">
    <property type="entry name" value="CBM_sf_5/12"/>
</dbReference>
<dbReference type="Pfam" id="PF11901">
    <property type="entry name" value="DM9"/>
    <property type="match status" value="1"/>
</dbReference>
<dbReference type="CDD" id="cd12214">
    <property type="entry name" value="ChiA1_BD"/>
    <property type="match status" value="1"/>
</dbReference>
<dbReference type="GO" id="GO:0005576">
    <property type="term" value="C:extracellular region"/>
    <property type="evidence" value="ECO:0007669"/>
    <property type="project" value="InterPro"/>
</dbReference>
<evidence type="ECO:0000259" key="3">
    <source>
        <dbReference type="Pfam" id="PF02839"/>
    </source>
</evidence>
<feature type="region of interest" description="Disordered" evidence="2">
    <location>
        <begin position="56"/>
        <end position="101"/>
    </location>
</feature>
<gene>
    <name evidence="4" type="ORF">JAAARDRAFT_35352</name>
</gene>
<dbReference type="InterPro" id="IPR006616">
    <property type="entry name" value="DM9_repeat"/>
</dbReference>
<dbReference type="Proteomes" id="UP000027265">
    <property type="component" value="Unassembled WGS sequence"/>
</dbReference>
<dbReference type="GO" id="GO:0004553">
    <property type="term" value="F:hydrolase activity, hydrolyzing O-glycosyl compounds"/>
    <property type="evidence" value="ECO:0007669"/>
    <property type="project" value="InterPro"/>
</dbReference>
<dbReference type="PANTHER" id="PTHR31649:SF1">
    <property type="entry name" value="FARNESOIC ACID O-METHYL TRANSFERASE DOMAIN-CONTAINING PROTEIN"/>
    <property type="match status" value="1"/>
</dbReference>
<dbReference type="OrthoDB" id="2142040at2759"/>
<protein>
    <submittedName>
        <fullName evidence="4">Carbohydrate-binding module family 12 protein</fullName>
    </submittedName>
</protein>
<dbReference type="Gene3D" id="2.10.10.20">
    <property type="entry name" value="Carbohydrate-binding module superfamily 5/12"/>
    <property type="match status" value="1"/>
</dbReference>
<dbReference type="InParanoid" id="A0A067Q2E7"/>
<dbReference type="EMBL" id="KL197719">
    <property type="protein sequence ID" value="KDQ57662.1"/>
    <property type="molecule type" value="Genomic_DNA"/>
</dbReference>
<keyword evidence="5" id="KW-1185">Reference proteome</keyword>
<dbReference type="GO" id="GO:0005975">
    <property type="term" value="P:carbohydrate metabolic process"/>
    <property type="evidence" value="ECO:0007669"/>
    <property type="project" value="InterPro"/>
</dbReference>
<evidence type="ECO:0000313" key="4">
    <source>
        <dbReference type="EMBL" id="KDQ57662.1"/>
    </source>
</evidence>
<evidence type="ECO:0000313" key="5">
    <source>
        <dbReference type="Proteomes" id="UP000027265"/>
    </source>
</evidence>